<accession>A0ABU7L9Q7</accession>
<comment type="caution">
    <text evidence="1">The sequence shown here is derived from an EMBL/GenBank/DDBJ whole genome shotgun (WGS) entry which is preliminary data.</text>
</comment>
<gene>
    <name evidence="1" type="ORF">Q7514_12130</name>
</gene>
<protein>
    <submittedName>
        <fullName evidence="1">Uncharacterized protein</fullName>
    </submittedName>
</protein>
<dbReference type="RefSeq" id="WP_330133490.1">
    <property type="nucleotide sequence ID" value="NZ_JAUTXY010000004.1"/>
</dbReference>
<keyword evidence="2" id="KW-1185">Reference proteome</keyword>
<evidence type="ECO:0000313" key="1">
    <source>
        <dbReference type="EMBL" id="MEE2058270.1"/>
    </source>
</evidence>
<evidence type="ECO:0000313" key="2">
    <source>
        <dbReference type="Proteomes" id="UP001336020"/>
    </source>
</evidence>
<proteinExistence type="predicted"/>
<name>A0ABU7L9Q7_9NOCA</name>
<dbReference type="Proteomes" id="UP001336020">
    <property type="component" value="Unassembled WGS sequence"/>
</dbReference>
<sequence length="42" mass="5027">MRINYAPTVRARSKRAPRRCLEAKCPQLTKHRSQRCPDHRTH</sequence>
<reference evidence="1 2" key="1">
    <citation type="submission" date="2023-07" db="EMBL/GenBank/DDBJ databases">
        <authorList>
            <person name="Girao M."/>
            <person name="Carvalho M.F."/>
        </authorList>
    </citation>
    <scope>NUCLEOTIDE SEQUENCE [LARGE SCALE GENOMIC DNA]</scope>
    <source>
        <strain evidence="1 2">YIM65754</strain>
    </source>
</reference>
<dbReference type="EMBL" id="JAUTXY010000004">
    <property type="protein sequence ID" value="MEE2058270.1"/>
    <property type="molecule type" value="Genomic_DNA"/>
</dbReference>
<organism evidence="1 2">
    <name type="scientific">Rhodococcus artemisiae</name>
    <dbReference type="NCBI Taxonomy" id="714159"/>
    <lineage>
        <taxon>Bacteria</taxon>
        <taxon>Bacillati</taxon>
        <taxon>Actinomycetota</taxon>
        <taxon>Actinomycetes</taxon>
        <taxon>Mycobacteriales</taxon>
        <taxon>Nocardiaceae</taxon>
        <taxon>Rhodococcus</taxon>
    </lineage>
</organism>